<dbReference type="EMBL" id="OJIN01000173">
    <property type="protein sequence ID" value="SPD74729.1"/>
    <property type="molecule type" value="Genomic_DNA"/>
</dbReference>
<protein>
    <submittedName>
        <fullName evidence="1">Uncharacterized protein</fullName>
    </submittedName>
</protein>
<proteinExistence type="predicted"/>
<name>A0A445MZ68_9BACT</name>
<gene>
    <name evidence="1" type="ORF">PITCH_A320002</name>
</gene>
<dbReference type="AlphaFoldDB" id="A0A445MZ68"/>
<evidence type="ECO:0000313" key="1">
    <source>
        <dbReference type="EMBL" id="SPD74729.1"/>
    </source>
</evidence>
<organism evidence="1">
    <name type="scientific">uncultured Desulfobacterium sp</name>
    <dbReference type="NCBI Taxonomy" id="201089"/>
    <lineage>
        <taxon>Bacteria</taxon>
        <taxon>Pseudomonadati</taxon>
        <taxon>Thermodesulfobacteriota</taxon>
        <taxon>Desulfobacteria</taxon>
        <taxon>Desulfobacterales</taxon>
        <taxon>Desulfobacteriaceae</taxon>
        <taxon>Desulfobacterium</taxon>
        <taxon>environmental samples</taxon>
    </lineage>
</organism>
<reference evidence="1" key="1">
    <citation type="submission" date="2018-01" db="EMBL/GenBank/DDBJ databases">
        <authorList>
            <person name="Regsiter A."/>
            <person name="William W."/>
        </authorList>
    </citation>
    <scope>NUCLEOTIDE SEQUENCE</scope>
    <source>
        <strain evidence="1">TRIP AH-1</strain>
    </source>
</reference>
<accession>A0A445MZ68</accession>
<sequence>MKDVLTWIDEGIVEIKGEATFNEVNAEMGGYCLPVEPLSAERTISQFIKEGGIGYNSMEKRTFASSIFQLSSSTSSGIKFTYGSKYKTLYNAGYPLHRIIGCPLSSIKIPQKFGQVEKVILPVNKNENVEVIFQTMGLDQLHANDNASNIFFVNEFGAELMGLKGEGIVKTYRFGHAEDKRPEDKVWEKRFLEDLIPADHNALKVLTMKSGLAEIYKIFNENAHGLFFALRVHNGILLLMSGKRGYLDKLSQNIRRIPLTFEIRA</sequence>